<evidence type="ECO:0000313" key="3">
    <source>
        <dbReference type="EMBL" id="KFA87089.1"/>
    </source>
</evidence>
<keyword evidence="1" id="KW-1133">Transmembrane helix</keyword>
<feature type="transmembrane region" description="Helical" evidence="1">
    <location>
        <begin position="254"/>
        <end position="281"/>
    </location>
</feature>
<dbReference type="Pfam" id="PF13240">
    <property type="entry name" value="Zn_Ribbon_1"/>
    <property type="match status" value="1"/>
</dbReference>
<reference evidence="3 4" key="1">
    <citation type="submission" date="2014-07" db="EMBL/GenBank/DDBJ databases">
        <title>Draft Genome Sequence of Gephyronic Acid Producer, Cystobacter violaceus Strain Cb vi76.</title>
        <authorList>
            <person name="Stevens D.C."/>
            <person name="Young J."/>
            <person name="Carmichael R."/>
            <person name="Tan J."/>
            <person name="Taylor R.E."/>
        </authorList>
    </citation>
    <scope>NUCLEOTIDE SEQUENCE [LARGE SCALE GENOMIC DNA]</scope>
    <source>
        <strain evidence="3 4">Cb vi76</strain>
    </source>
</reference>
<organism evidence="3 4">
    <name type="scientific">Archangium violaceum Cb vi76</name>
    <dbReference type="NCBI Taxonomy" id="1406225"/>
    <lineage>
        <taxon>Bacteria</taxon>
        <taxon>Pseudomonadati</taxon>
        <taxon>Myxococcota</taxon>
        <taxon>Myxococcia</taxon>
        <taxon>Myxococcales</taxon>
        <taxon>Cystobacterineae</taxon>
        <taxon>Archangiaceae</taxon>
        <taxon>Archangium</taxon>
    </lineage>
</organism>
<feature type="transmembrane region" description="Helical" evidence="1">
    <location>
        <begin position="223"/>
        <end position="242"/>
    </location>
</feature>
<dbReference type="RefSeq" id="WP_043413625.1">
    <property type="nucleotide sequence ID" value="NZ_JPMI01000394.1"/>
</dbReference>
<comment type="caution">
    <text evidence="3">The sequence shown here is derived from an EMBL/GenBank/DDBJ whole genome shotgun (WGS) entry which is preliminary data.</text>
</comment>
<gene>
    <name evidence="3" type="ORF">Q664_50365</name>
</gene>
<evidence type="ECO:0000259" key="2">
    <source>
        <dbReference type="Pfam" id="PF13240"/>
    </source>
</evidence>
<dbReference type="EMBL" id="JPMI01000394">
    <property type="protein sequence ID" value="KFA87089.1"/>
    <property type="molecule type" value="Genomic_DNA"/>
</dbReference>
<dbReference type="Proteomes" id="UP000028547">
    <property type="component" value="Unassembled WGS sequence"/>
</dbReference>
<dbReference type="AlphaFoldDB" id="A0A084SF54"/>
<protein>
    <recommendedName>
        <fullName evidence="2">Zinc-ribbon domain-containing protein</fullName>
    </recommendedName>
</protein>
<feature type="transmembrane region" description="Helical" evidence="1">
    <location>
        <begin position="126"/>
        <end position="155"/>
    </location>
</feature>
<keyword evidence="1" id="KW-0472">Membrane</keyword>
<dbReference type="InterPro" id="IPR026870">
    <property type="entry name" value="Zinc_ribbon_dom"/>
</dbReference>
<feature type="domain" description="Zinc-ribbon" evidence="2">
    <location>
        <begin position="5"/>
        <end position="26"/>
    </location>
</feature>
<evidence type="ECO:0000256" key="1">
    <source>
        <dbReference type="SAM" id="Phobius"/>
    </source>
</evidence>
<evidence type="ECO:0000313" key="4">
    <source>
        <dbReference type="Proteomes" id="UP000028547"/>
    </source>
</evidence>
<accession>A0A084SF54</accession>
<sequence length="292" mass="31395">MNIPCPHCQRPITPGATTCPGCGTSLLRDATPGSAEPTCAYHPHRVSLAICDRCGSFACAECLRLNSRHEVVCQRCHALENDTPLPWDEREELGTFTAWWKTLVSVMLHPSVFSTARPHGGAGESLLFAALCTVPSCFMGGLSYMGILAAAPFLLPEEARSTGNIPVWVGPLMFVALMILGPLFSVAYTVIQAGLDHLVLRMGGVTRDYQVTLRANALSQAPWVLGAVPCIGPYVAPVWMMVARVHAYRGLHQTSWGVAVVGCLAVPLLSCCLCGGFYIFLFSMMSGLRGLN</sequence>
<proteinExistence type="predicted"/>
<keyword evidence="1" id="KW-0812">Transmembrane</keyword>
<feature type="transmembrane region" description="Helical" evidence="1">
    <location>
        <begin position="167"/>
        <end position="191"/>
    </location>
</feature>
<name>A0A084SF54_9BACT</name>